<name>A0AAD9XY23_COLKA</name>
<evidence type="ECO:0000313" key="1">
    <source>
        <dbReference type="EMBL" id="KAK2728638.1"/>
    </source>
</evidence>
<dbReference type="EMBL" id="VYYT01000877">
    <property type="protein sequence ID" value="KAK2728638.1"/>
    <property type="molecule type" value="Genomic_DNA"/>
</dbReference>
<dbReference type="Proteomes" id="UP001281614">
    <property type="component" value="Unassembled WGS sequence"/>
</dbReference>
<comment type="caution">
    <text evidence="1">The sequence shown here is derived from an EMBL/GenBank/DDBJ whole genome shotgun (WGS) entry which is preliminary data.</text>
</comment>
<evidence type="ECO:0000313" key="2">
    <source>
        <dbReference type="Proteomes" id="UP001281614"/>
    </source>
</evidence>
<accession>A0AAD9XY23</accession>
<gene>
    <name evidence="1" type="ORF">CKAH01_10768</name>
</gene>
<proteinExistence type="predicted"/>
<keyword evidence="2" id="KW-1185">Reference proteome</keyword>
<protein>
    <submittedName>
        <fullName evidence="1">Uncharacterized protein</fullName>
    </submittedName>
</protein>
<organism evidence="1 2">
    <name type="scientific">Colletotrichum kahawae</name>
    <name type="common">Coffee berry disease fungus</name>
    <dbReference type="NCBI Taxonomy" id="34407"/>
    <lineage>
        <taxon>Eukaryota</taxon>
        <taxon>Fungi</taxon>
        <taxon>Dikarya</taxon>
        <taxon>Ascomycota</taxon>
        <taxon>Pezizomycotina</taxon>
        <taxon>Sordariomycetes</taxon>
        <taxon>Hypocreomycetidae</taxon>
        <taxon>Glomerellales</taxon>
        <taxon>Glomerellaceae</taxon>
        <taxon>Colletotrichum</taxon>
        <taxon>Colletotrichum gloeosporioides species complex</taxon>
    </lineage>
</organism>
<dbReference type="AlphaFoldDB" id="A0AAD9XY23"/>
<reference evidence="1" key="1">
    <citation type="submission" date="2023-02" db="EMBL/GenBank/DDBJ databases">
        <title>Colletotrichum kahawae CIFC_Que2 genome sequencing and assembly.</title>
        <authorList>
            <person name="Baroncelli R."/>
        </authorList>
    </citation>
    <scope>NUCLEOTIDE SEQUENCE</scope>
    <source>
        <strain evidence="1">CIFC_Que2</strain>
    </source>
</reference>
<sequence length="285" mass="30994">MASKCWFVLSQTHYPPPVFPPHGIGLSTGALCIGHLIPNIRHLDNVINRNGPLELPPNTPIHSTKAWGLKWEQEDASGVGLSATGGMPIAAAAGVVVKLDAGMAFRTTVNKFWEFESLDTFIIQPTNSYVEESLESEEVNKYLMGRGLLKTSTIFMITGLIVARGATVNTAEARSREISTGPAAELPMVAEVGGQVELSKNRSQSSSAQKTTDFVWAVRLARISRGFLDRKWTFETVSHGATFGLDKESDISRDVTESLKQEGLVMDECRLKTDDDIFILGSGIA</sequence>